<evidence type="ECO:0000256" key="3">
    <source>
        <dbReference type="ARBA" id="ARBA00022729"/>
    </source>
</evidence>
<evidence type="ECO:0000256" key="4">
    <source>
        <dbReference type="ARBA" id="ARBA00023008"/>
    </source>
</evidence>
<dbReference type="InterPro" id="IPR014755">
    <property type="entry name" value="Cu-Rt/internalin_Ig-like"/>
</dbReference>
<dbReference type="GO" id="GO:0005886">
    <property type="term" value="C:plasma membrane"/>
    <property type="evidence" value="ECO:0007669"/>
    <property type="project" value="TreeGrafter"/>
</dbReference>
<dbReference type="InterPro" id="IPR007348">
    <property type="entry name" value="CopC_dom"/>
</dbReference>
<evidence type="ECO:0000256" key="1">
    <source>
        <dbReference type="ARBA" id="ARBA00004196"/>
    </source>
</evidence>
<evidence type="ECO:0000313" key="8">
    <source>
        <dbReference type="Proteomes" id="UP000055136"/>
    </source>
</evidence>
<dbReference type="InterPro" id="IPR014756">
    <property type="entry name" value="Ig_E-set"/>
</dbReference>
<evidence type="ECO:0000256" key="2">
    <source>
        <dbReference type="ARBA" id="ARBA00022723"/>
    </source>
</evidence>
<dbReference type="KEGG" id="tee:Tel_09255"/>
<protein>
    <recommendedName>
        <fullName evidence="5">Copper resistance protein C</fullName>
    </recommendedName>
</protein>
<keyword evidence="5" id="KW-0574">Periplasm</keyword>
<dbReference type="Gene3D" id="2.60.40.1220">
    <property type="match status" value="1"/>
</dbReference>
<dbReference type="Proteomes" id="UP000055136">
    <property type="component" value="Chromosome"/>
</dbReference>
<accession>A0A0S2TE14</accession>
<organism evidence="7 8">
    <name type="scientific">Candidatus Tenderia electrophaga</name>
    <dbReference type="NCBI Taxonomy" id="1748243"/>
    <lineage>
        <taxon>Bacteria</taxon>
        <taxon>Pseudomonadati</taxon>
        <taxon>Pseudomonadota</taxon>
        <taxon>Gammaproteobacteria</taxon>
        <taxon>Candidatus Tenderiales</taxon>
        <taxon>Candidatus Tenderiaceae</taxon>
        <taxon>Candidatus Tenderia</taxon>
    </lineage>
</organism>
<keyword evidence="8" id="KW-1185">Reference proteome</keyword>
<dbReference type="AlphaFoldDB" id="A0A0S2TE14"/>
<feature type="domain" description="CopC" evidence="6">
    <location>
        <begin position="26"/>
        <end position="120"/>
    </location>
</feature>
<evidence type="ECO:0000256" key="5">
    <source>
        <dbReference type="RuleBase" id="RU369037"/>
    </source>
</evidence>
<keyword evidence="4 5" id="KW-0186">Copper</keyword>
<dbReference type="GO" id="GO:0006825">
    <property type="term" value="P:copper ion transport"/>
    <property type="evidence" value="ECO:0007669"/>
    <property type="project" value="InterPro"/>
</dbReference>
<dbReference type="Pfam" id="PF04234">
    <property type="entry name" value="CopC"/>
    <property type="match status" value="1"/>
</dbReference>
<dbReference type="GO" id="GO:0046688">
    <property type="term" value="P:response to copper ion"/>
    <property type="evidence" value="ECO:0007669"/>
    <property type="project" value="UniProtKB-UniRule"/>
</dbReference>
<proteinExistence type="inferred from homology"/>
<evidence type="ECO:0000313" key="7">
    <source>
        <dbReference type="EMBL" id="ALP53325.1"/>
    </source>
</evidence>
<dbReference type="PANTHER" id="PTHR34820">
    <property type="entry name" value="INNER MEMBRANE PROTEIN YEBZ"/>
    <property type="match status" value="1"/>
</dbReference>
<reference evidence="7" key="1">
    <citation type="submission" date="2015-10" db="EMBL/GenBank/DDBJ databases">
        <title>Description of Candidatus Tenderia electrophaga gen. nov, sp. nov., an Uncultivated Electroautotroph from a Biocathode Enrichment.</title>
        <authorList>
            <person name="Eddie B.J."/>
            <person name="Malanoski A.P."/>
            <person name="Wang Z."/>
            <person name="Hall R.J."/>
            <person name="Oh S.D."/>
            <person name="Heiner C."/>
            <person name="Lin B."/>
            <person name="Strycharz-Glaven S.M."/>
        </authorList>
    </citation>
    <scope>NUCLEOTIDE SEQUENCE [LARGE SCALE GENOMIC DNA]</scope>
    <source>
        <strain evidence="7">NRL1</strain>
    </source>
</reference>
<dbReference type="GO" id="GO:0042597">
    <property type="term" value="C:periplasmic space"/>
    <property type="evidence" value="ECO:0007669"/>
    <property type="project" value="UniProtKB-SubCell"/>
</dbReference>
<evidence type="ECO:0000259" key="6">
    <source>
        <dbReference type="Pfam" id="PF04234"/>
    </source>
</evidence>
<dbReference type="GO" id="GO:0030313">
    <property type="term" value="C:cell envelope"/>
    <property type="evidence" value="ECO:0007669"/>
    <property type="project" value="UniProtKB-SubCell"/>
</dbReference>
<keyword evidence="2 5" id="KW-0479">Metal-binding</keyword>
<dbReference type="InterPro" id="IPR032694">
    <property type="entry name" value="CopC/D"/>
</dbReference>
<keyword evidence="3 5" id="KW-0732">Signal</keyword>
<dbReference type="EMBL" id="CP013099">
    <property type="protein sequence ID" value="ALP53325.1"/>
    <property type="molecule type" value="Genomic_DNA"/>
</dbReference>
<comment type="similarity">
    <text evidence="5">Belongs to the CopC family.</text>
</comment>
<sequence>MNVKNLTTALLGAILMLGWPLVGLAHVHMEKSAPAKGAQLDSPPERVQVWFSGKVAEEWSKIEVTDASGKRVDTGEVRSEGDPKRLSVGLQPLAPGTYEVTLNVVSGDGHRVKGGFSFSVK</sequence>
<comment type="function">
    <text evidence="5">Involved in copper resistance.</text>
</comment>
<dbReference type="SUPFAM" id="SSF81296">
    <property type="entry name" value="E set domains"/>
    <property type="match status" value="1"/>
</dbReference>
<gene>
    <name evidence="7" type="ORF">Tel_09255</name>
</gene>
<comment type="subcellular location">
    <subcellularLocation>
        <location evidence="1">Cell envelope</location>
    </subcellularLocation>
    <subcellularLocation>
        <location evidence="5">Periplasm</location>
    </subcellularLocation>
</comment>
<dbReference type="PANTHER" id="PTHR34820:SF4">
    <property type="entry name" value="INNER MEMBRANE PROTEIN YEBZ"/>
    <property type="match status" value="1"/>
</dbReference>
<dbReference type="STRING" id="1748243.Tel_09255"/>
<name>A0A0S2TE14_9GAMM</name>
<dbReference type="GO" id="GO:0005507">
    <property type="term" value="F:copper ion binding"/>
    <property type="evidence" value="ECO:0007669"/>
    <property type="project" value="UniProtKB-UniRule"/>
</dbReference>